<sequence length="387" mass="43261">MYGQRCANRLETALDTTLRRSQQRSGYSSIIDFSDNGPPHRPTLFDAAGKRSPYSNNNYNEEIQQIVSEYKHKLGNPSGGGGASSSSYFQPSTSPTNSLAAAQVEVANLRVRIPQNNHWVVVDRCQFIEHNRTLDTKLEFPDLQISGRVIMHPSGGRCDMILRLRRAGIEFRTIPLIPSGVGERSRQANVRTDSHFSEPGFISVFAHSCEGPSGIKYRINSKRRHFFNRQPATAPSYYGRDRQRSLDYIDEDLVAKDGLNDVFKLNDGDSLFLSPSTFVNIDGEDTQDGPSANQDPNSRTFFAERNPFSYSAFGGPANIYAHEQANPDKGWQNVETNEALDDAYSNEIDNLFSKGVRGLLTTYMQKALQPAIKETLMESMGYTLSYG</sequence>
<proteinExistence type="predicted"/>
<reference evidence="2" key="2">
    <citation type="submission" date="2020-05" db="UniProtKB">
        <authorList>
            <consortium name="EnsemblMetazoa"/>
        </authorList>
    </citation>
    <scope>IDENTIFICATION</scope>
    <source>
        <strain evidence="2">Indian</strain>
    </source>
</reference>
<keyword evidence="3" id="KW-1185">Reference proteome</keyword>
<dbReference type="OMA" id="SRAMWEP"/>
<name>A0A182YG45_ANOST</name>
<protein>
    <submittedName>
        <fullName evidence="2">Uncharacterized protein</fullName>
    </submittedName>
</protein>
<feature type="compositionally biased region" description="Low complexity" evidence="1">
    <location>
        <begin position="84"/>
        <end position="95"/>
    </location>
</feature>
<evidence type="ECO:0000256" key="1">
    <source>
        <dbReference type="SAM" id="MobiDB-lite"/>
    </source>
</evidence>
<evidence type="ECO:0000313" key="2">
    <source>
        <dbReference type="EnsemblMetazoa" id="ASTEI07431-PA"/>
    </source>
</evidence>
<dbReference type="EnsemblMetazoa" id="ASTEI07431-RA">
    <property type="protein sequence ID" value="ASTEI07431-PA"/>
    <property type="gene ID" value="ASTEI07431"/>
</dbReference>
<feature type="region of interest" description="Disordered" evidence="1">
    <location>
        <begin position="72"/>
        <end position="95"/>
    </location>
</feature>
<accession>A0A182YG45</accession>
<dbReference type="Proteomes" id="UP000076408">
    <property type="component" value="Unassembled WGS sequence"/>
</dbReference>
<feature type="region of interest" description="Disordered" evidence="1">
    <location>
        <begin position="19"/>
        <end position="39"/>
    </location>
</feature>
<reference evidence="3" key="1">
    <citation type="journal article" date="2014" name="Genome Biol.">
        <title>Genome analysis of a major urban malaria vector mosquito, Anopheles stephensi.</title>
        <authorList>
            <person name="Jiang X."/>
            <person name="Peery A."/>
            <person name="Hall A.B."/>
            <person name="Sharma A."/>
            <person name="Chen X.G."/>
            <person name="Waterhouse R.M."/>
            <person name="Komissarov A."/>
            <person name="Riehle M.M."/>
            <person name="Shouche Y."/>
            <person name="Sharakhova M.V."/>
            <person name="Lawson D."/>
            <person name="Pakpour N."/>
            <person name="Arensburger P."/>
            <person name="Davidson V.L."/>
            <person name="Eiglmeier K."/>
            <person name="Emrich S."/>
            <person name="George P."/>
            <person name="Kennedy R.C."/>
            <person name="Mane S.P."/>
            <person name="Maslen G."/>
            <person name="Oringanje C."/>
            <person name="Qi Y."/>
            <person name="Settlage R."/>
            <person name="Tojo M."/>
            <person name="Tubio J.M."/>
            <person name="Unger M.F."/>
            <person name="Wang B."/>
            <person name="Vernick K.D."/>
            <person name="Ribeiro J.M."/>
            <person name="James A.A."/>
            <person name="Michel K."/>
            <person name="Riehle M.A."/>
            <person name="Luckhart S."/>
            <person name="Sharakhov I.V."/>
            <person name="Tu Z."/>
        </authorList>
    </citation>
    <scope>NUCLEOTIDE SEQUENCE [LARGE SCALE GENOMIC DNA]</scope>
    <source>
        <strain evidence="3">Indian</strain>
    </source>
</reference>
<dbReference type="VEuPathDB" id="VectorBase:ASTE016146"/>
<dbReference type="VEuPathDB" id="VectorBase:ASTEI20_042362"/>
<evidence type="ECO:0000313" key="3">
    <source>
        <dbReference type="Proteomes" id="UP000076408"/>
    </source>
</evidence>
<dbReference type="VEuPathDB" id="VectorBase:ASTEI07431"/>
<dbReference type="AlphaFoldDB" id="A0A182YG45"/>
<dbReference type="STRING" id="30069.A0A182YG45"/>
<organism evidence="2 3">
    <name type="scientific">Anopheles stephensi</name>
    <name type="common">Indo-Pakistan malaria mosquito</name>
    <dbReference type="NCBI Taxonomy" id="30069"/>
    <lineage>
        <taxon>Eukaryota</taxon>
        <taxon>Metazoa</taxon>
        <taxon>Ecdysozoa</taxon>
        <taxon>Arthropoda</taxon>
        <taxon>Hexapoda</taxon>
        <taxon>Insecta</taxon>
        <taxon>Pterygota</taxon>
        <taxon>Neoptera</taxon>
        <taxon>Endopterygota</taxon>
        <taxon>Diptera</taxon>
        <taxon>Nematocera</taxon>
        <taxon>Culicoidea</taxon>
        <taxon>Culicidae</taxon>
        <taxon>Anophelinae</taxon>
        <taxon>Anopheles</taxon>
    </lineage>
</organism>
<feature type="compositionally biased region" description="Polar residues" evidence="1">
    <location>
        <begin position="19"/>
        <end position="28"/>
    </location>
</feature>